<organism evidence="3 4">
    <name type="scientific">Streptomyces paludis</name>
    <dbReference type="NCBI Taxonomy" id="2282738"/>
    <lineage>
        <taxon>Bacteria</taxon>
        <taxon>Bacillati</taxon>
        <taxon>Actinomycetota</taxon>
        <taxon>Actinomycetes</taxon>
        <taxon>Kitasatosporales</taxon>
        <taxon>Streptomycetaceae</taxon>
        <taxon>Streptomyces</taxon>
    </lineage>
</organism>
<keyword evidence="2" id="KW-0812">Transmembrane</keyword>
<dbReference type="OrthoDB" id="4224340at2"/>
<feature type="region of interest" description="Disordered" evidence="1">
    <location>
        <begin position="183"/>
        <end position="225"/>
    </location>
</feature>
<dbReference type="KEGG" id="spad:DVK44_18380"/>
<dbReference type="AlphaFoldDB" id="A0A345HRH2"/>
<proteinExistence type="predicted"/>
<evidence type="ECO:0000313" key="3">
    <source>
        <dbReference type="EMBL" id="AXG79296.1"/>
    </source>
</evidence>
<keyword evidence="2" id="KW-1133">Transmembrane helix</keyword>
<accession>A0A345HRH2</accession>
<keyword evidence="4" id="KW-1185">Reference proteome</keyword>
<name>A0A345HRH2_9ACTN</name>
<dbReference type="EMBL" id="CP031194">
    <property type="protein sequence ID" value="AXG79296.1"/>
    <property type="molecule type" value="Genomic_DNA"/>
</dbReference>
<evidence type="ECO:0000313" key="4">
    <source>
        <dbReference type="Proteomes" id="UP000253868"/>
    </source>
</evidence>
<protein>
    <submittedName>
        <fullName evidence="3">Uncharacterized protein</fullName>
    </submittedName>
</protein>
<gene>
    <name evidence="3" type="ORF">DVK44_18380</name>
</gene>
<evidence type="ECO:0000256" key="2">
    <source>
        <dbReference type="SAM" id="Phobius"/>
    </source>
</evidence>
<feature type="transmembrane region" description="Helical" evidence="2">
    <location>
        <begin position="51"/>
        <end position="70"/>
    </location>
</feature>
<reference evidence="4" key="1">
    <citation type="submission" date="2018-07" db="EMBL/GenBank/DDBJ databases">
        <authorList>
            <person name="Zhao J."/>
        </authorList>
    </citation>
    <scope>NUCLEOTIDE SEQUENCE [LARGE SCALE GENOMIC DNA]</scope>
    <source>
        <strain evidence="4">GSSD-12</strain>
    </source>
</reference>
<dbReference type="Proteomes" id="UP000253868">
    <property type="component" value="Chromosome"/>
</dbReference>
<evidence type="ECO:0000256" key="1">
    <source>
        <dbReference type="SAM" id="MobiDB-lite"/>
    </source>
</evidence>
<feature type="compositionally biased region" description="Low complexity" evidence="1">
    <location>
        <begin position="209"/>
        <end position="225"/>
    </location>
</feature>
<keyword evidence="2" id="KW-0472">Membrane</keyword>
<sequence>MRYARPERDIREVPWWRVRTLRSSTTLAGTVLGLGGAVAQAAVGFASNGGGWALGLQRVVFCAFFTAVGLHSLHRLLRHGAPTARRLQRAGRAPVPVPRRYVLLHDPDSGGPLLLLFPAHGGDSDQPEALLGILAPGPAGRPWTGLPVAPVGTAELRGWLDAAPTVVPWIDGRPLWPRHPYRQINPGDPETRTYLERLAPPSPSPYPNAPASASAPGTTAAQGDT</sequence>